<dbReference type="GO" id="GO:0016887">
    <property type="term" value="F:ATP hydrolysis activity"/>
    <property type="evidence" value="ECO:0007669"/>
    <property type="project" value="InterPro"/>
</dbReference>
<sequence>MSDAAIVCSNLSFAWPDDTPVFHDLSFTVNPGRTGLVAPNGSGKSTLLKLIAGELKPATGAVSVGGTVGYLPQSLP</sequence>
<keyword evidence="1" id="KW-0813">Transport</keyword>
<dbReference type="EMBL" id="AP019620">
    <property type="protein sequence ID" value="BBJ47008.1"/>
    <property type="molecule type" value="Genomic_DNA"/>
</dbReference>
<dbReference type="PANTHER" id="PTHR42734">
    <property type="entry name" value="METAL TRANSPORT SYSTEM ATP-BINDING PROTEIN TM_0124-RELATED"/>
    <property type="match status" value="1"/>
</dbReference>
<evidence type="ECO:0000313" key="4">
    <source>
        <dbReference type="Proteomes" id="UP000463951"/>
    </source>
</evidence>
<dbReference type="SUPFAM" id="SSF52540">
    <property type="entry name" value="P-loop containing nucleoside triphosphate hydrolases"/>
    <property type="match status" value="1"/>
</dbReference>
<dbReference type="InterPro" id="IPR003439">
    <property type="entry name" value="ABC_transporter-like_ATP-bd"/>
</dbReference>
<dbReference type="Gene3D" id="3.40.50.300">
    <property type="entry name" value="P-loop containing nucleotide triphosphate hydrolases"/>
    <property type="match status" value="1"/>
</dbReference>
<evidence type="ECO:0000313" key="3">
    <source>
        <dbReference type="EMBL" id="BBJ47008.1"/>
    </source>
</evidence>
<organism evidence="3 4">
    <name type="scientific">Streptomyces antimycoticus</name>
    <dbReference type="NCBI Taxonomy" id="68175"/>
    <lineage>
        <taxon>Bacteria</taxon>
        <taxon>Bacillati</taxon>
        <taxon>Actinomycetota</taxon>
        <taxon>Actinomycetes</taxon>
        <taxon>Kitasatosporales</taxon>
        <taxon>Streptomycetaceae</taxon>
        <taxon>Streptomyces</taxon>
        <taxon>Streptomyces violaceusniger group</taxon>
    </lineage>
</organism>
<name>A0A499V3P2_9ACTN</name>
<reference evidence="3 4" key="1">
    <citation type="journal article" date="2020" name="Int. J. Syst. Evol. Microbiol.">
        <title>Reclassification of Streptomyces castelarensis and Streptomyces sporoclivatus as later heterotypic synonyms of Streptomyces antimycoticus.</title>
        <authorList>
            <person name="Komaki H."/>
            <person name="Tamura T."/>
        </authorList>
    </citation>
    <scope>NUCLEOTIDE SEQUENCE [LARGE SCALE GENOMIC DNA]</scope>
    <source>
        <strain evidence="3 4">NBRC 100767</strain>
    </source>
</reference>
<dbReference type="Proteomes" id="UP000463951">
    <property type="component" value="Chromosome"/>
</dbReference>
<dbReference type="Pfam" id="PF00005">
    <property type="entry name" value="ABC_tran"/>
    <property type="match status" value="1"/>
</dbReference>
<dbReference type="InterPro" id="IPR027417">
    <property type="entry name" value="P-loop_NTPase"/>
</dbReference>
<evidence type="ECO:0000259" key="2">
    <source>
        <dbReference type="Pfam" id="PF00005"/>
    </source>
</evidence>
<dbReference type="GO" id="GO:0005524">
    <property type="term" value="F:ATP binding"/>
    <property type="evidence" value="ECO:0007669"/>
    <property type="project" value="InterPro"/>
</dbReference>
<dbReference type="AlphaFoldDB" id="A0A499V3P2"/>
<protein>
    <recommendedName>
        <fullName evidence="2">ABC transporter domain-containing protein</fullName>
    </recommendedName>
</protein>
<dbReference type="InterPro" id="IPR050153">
    <property type="entry name" value="Metal_Ion_Import_ABC"/>
</dbReference>
<evidence type="ECO:0000256" key="1">
    <source>
        <dbReference type="ARBA" id="ARBA00022448"/>
    </source>
</evidence>
<feature type="domain" description="ABC transporter" evidence="2">
    <location>
        <begin position="23"/>
        <end position="66"/>
    </location>
</feature>
<gene>
    <name evidence="3" type="ORF">SSPO_097260</name>
</gene>
<proteinExistence type="predicted"/>
<accession>A0A499V3P2</accession>